<dbReference type="Pfam" id="PF13432">
    <property type="entry name" value="TPR_16"/>
    <property type="match status" value="1"/>
</dbReference>
<evidence type="ECO:0000256" key="1">
    <source>
        <dbReference type="ARBA" id="ARBA00022737"/>
    </source>
</evidence>
<feature type="region of interest" description="Disordered" evidence="4">
    <location>
        <begin position="328"/>
        <end position="352"/>
    </location>
</feature>
<dbReference type="EMBL" id="SJPN01000006">
    <property type="protein sequence ID" value="TWT98405.1"/>
    <property type="molecule type" value="Genomic_DNA"/>
</dbReference>
<accession>A0A5C6AGU4</accession>
<evidence type="ECO:0000313" key="5">
    <source>
        <dbReference type="EMBL" id="TWT98405.1"/>
    </source>
</evidence>
<keyword evidence="2 3" id="KW-0802">TPR repeat</keyword>
<feature type="repeat" description="TPR" evidence="3">
    <location>
        <begin position="104"/>
        <end position="137"/>
    </location>
</feature>
<evidence type="ECO:0000313" key="6">
    <source>
        <dbReference type="Proteomes" id="UP000320176"/>
    </source>
</evidence>
<evidence type="ECO:0000256" key="4">
    <source>
        <dbReference type="SAM" id="MobiDB-lite"/>
    </source>
</evidence>
<sequence>MGCACLVLALIAGCRLTSGSNESIVRVQVKQNPAQAARLTRSGIASLHKGHVEHAAEQFTAAIAADPAYGPAHNNLGLLHYEQGNLYQAVLAFEQAVEFLPQDPAAVYNLALALESAGRTDEALMLYEQAVEMDPANPNHLGNLVRLKVRMGEHDEHLIAQLQDLVLIETRPQWRRWADKQLALDFNPVLDRGPATPDFDTDEERRRAVDTMEWSEKIIDLTPRRSVGSESGLQSESRPTEGLPVSAESSMQDSFGPESLLPETLPAIPLDSPVTHPDQMDDLDWQPEFPESAFPEQAVRELGFPIDAEMPAVIDEEVRRVKRIQPVSLEQPRQSEPEIIEPLSEDDYFRSH</sequence>
<dbReference type="PANTHER" id="PTHR44858:SF1">
    <property type="entry name" value="UDP-N-ACETYLGLUCOSAMINE--PEPTIDE N-ACETYLGLUCOSAMINYLTRANSFERASE SPINDLY-RELATED"/>
    <property type="match status" value="1"/>
</dbReference>
<dbReference type="Pfam" id="PF14559">
    <property type="entry name" value="TPR_19"/>
    <property type="match status" value="1"/>
</dbReference>
<keyword evidence="1" id="KW-0677">Repeat</keyword>
<proteinExistence type="predicted"/>
<dbReference type="InterPro" id="IPR019734">
    <property type="entry name" value="TPR_rpt"/>
</dbReference>
<feature type="compositionally biased region" description="Polar residues" evidence="4">
    <location>
        <begin position="228"/>
        <end position="237"/>
    </location>
</feature>
<keyword evidence="6" id="KW-1185">Reference proteome</keyword>
<dbReference type="AlphaFoldDB" id="A0A5C6AGU4"/>
<dbReference type="InterPro" id="IPR011990">
    <property type="entry name" value="TPR-like_helical_dom_sf"/>
</dbReference>
<dbReference type="PANTHER" id="PTHR44858">
    <property type="entry name" value="TETRATRICOPEPTIDE REPEAT PROTEIN 6"/>
    <property type="match status" value="1"/>
</dbReference>
<dbReference type="Proteomes" id="UP000320176">
    <property type="component" value="Unassembled WGS sequence"/>
</dbReference>
<evidence type="ECO:0000256" key="3">
    <source>
        <dbReference type="PROSITE-ProRule" id="PRU00339"/>
    </source>
</evidence>
<dbReference type="PROSITE" id="PS50293">
    <property type="entry name" value="TPR_REGION"/>
    <property type="match status" value="1"/>
</dbReference>
<organism evidence="5 6">
    <name type="scientific">Stieleria varia</name>
    <dbReference type="NCBI Taxonomy" id="2528005"/>
    <lineage>
        <taxon>Bacteria</taxon>
        <taxon>Pseudomonadati</taxon>
        <taxon>Planctomycetota</taxon>
        <taxon>Planctomycetia</taxon>
        <taxon>Pirellulales</taxon>
        <taxon>Pirellulaceae</taxon>
        <taxon>Stieleria</taxon>
    </lineage>
</organism>
<feature type="repeat" description="TPR" evidence="3">
    <location>
        <begin position="70"/>
        <end position="103"/>
    </location>
</feature>
<dbReference type="PROSITE" id="PS50005">
    <property type="entry name" value="TPR"/>
    <property type="match status" value="2"/>
</dbReference>
<dbReference type="SUPFAM" id="SSF48452">
    <property type="entry name" value="TPR-like"/>
    <property type="match status" value="1"/>
</dbReference>
<feature type="region of interest" description="Disordered" evidence="4">
    <location>
        <begin position="221"/>
        <end position="257"/>
    </location>
</feature>
<comment type="caution">
    <text evidence="5">The sequence shown here is derived from an EMBL/GenBank/DDBJ whole genome shotgun (WGS) entry which is preliminary data.</text>
</comment>
<reference evidence="5 6" key="1">
    <citation type="submission" date="2019-02" db="EMBL/GenBank/DDBJ databases">
        <title>Deep-cultivation of Planctomycetes and their phenomic and genomic characterization uncovers novel biology.</title>
        <authorList>
            <person name="Wiegand S."/>
            <person name="Jogler M."/>
            <person name="Boedeker C."/>
            <person name="Pinto D."/>
            <person name="Vollmers J."/>
            <person name="Rivas-Marin E."/>
            <person name="Kohn T."/>
            <person name="Peeters S.H."/>
            <person name="Heuer A."/>
            <person name="Rast P."/>
            <person name="Oberbeckmann S."/>
            <person name="Bunk B."/>
            <person name="Jeske O."/>
            <person name="Meyerdierks A."/>
            <person name="Storesund J.E."/>
            <person name="Kallscheuer N."/>
            <person name="Luecker S."/>
            <person name="Lage O.M."/>
            <person name="Pohl T."/>
            <person name="Merkel B.J."/>
            <person name="Hornburger P."/>
            <person name="Mueller R.-W."/>
            <person name="Bruemmer F."/>
            <person name="Labrenz M."/>
            <person name="Spormann A.M."/>
            <person name="Op Den Camp H."/>
            <person name="Overmann J."/>
            <person name="Amann R."/>
            <person name="Jetten M.S.M."/>
            <person name="Mascher T."/>
            <person name="Medema M.H."/>
            <person name="Devos D.P."/>
            <person name="Kaster A.-K."/>
            <person name="Ovreas L."/>
            <person name="Rohde M."/>
            <person name="Galperin M.Y."/>
            <person name="Jogler C."/>
        </authorList>
    </citation>
    <scope>NUCLEOTIDE SEQUENCE [LARGE SCALE GENOMIC DNA]</scope>
    <source>
        <strain evidence="5 6">Pla52n</strain>
    </source>
</reference>
<gene>
    <name evidence="5" type="ORF">Pla52n_49180</name>
</gene>
<protein>
    <submittedName>
        <fullName evidence="5">Photosystem I assembly protein Ycf3</fullName>
    </submittedName>
</protein>
<dbReference type="SMART" id="SM00028">
    <property type="entry name" value="TPR"/>
    <property type="match status" value="3"/>
</dbReference>
<name>A0A5C6AGU4_9BACT</name>
<dbReference type="Gene3D" id="1.25.40.10">
    <property type="entry name" value="Tetratricopeptide repeat domain"/>
    <property type="match status" value="1"/>
</dbReference>
<evidence type="ECO:0000256" key="2">
    <source>
        <dbReference type="ARBA" id="ARBA00022803"/>
    </source>
</evidence>
<dbReference type="InterPro" id="IPR050498">
    <property type="entry name" value="Ycf3"/>
</dbReference>